<dbReference type="AlphaFoldDB" id="A0A699TBA1"/>
<name>A0A699TBA1_TANCI</name>
<comment type="caution">
    <text evidence="1">The sequence shown here is derived from an EMBL/GenBank/DDBJ whole genome shotgun (WGS) entry which is preliminary data.</text>
</comment>
<proteinExistence type="predicted"/>
<gene>
    <name evidence="1" type="ORF">Tci_877963</name>
</gene>
<protein>
    <submittedName>
        <fullName evidence="1">Uncharacterized protein</fullName>
    </submittedName>
</protein>
<dbReference type="EMBL" id="BKCJ011222010">
    <property type="protein sequence ID" value="GFD05994.1"/>
    <property type="molecule type" value="Genomic_DNA"/>
</dbReference>
<accession>A0A699TBA1</accession>
<organism evidence="1">
    <name type="scientific">Tanacetum cinerariifolium</name>
    <name type="common">Dalmatian daisy</name>
    <name type="synonym">Chrysanthemum cinerariifolium</name>
    <dbReference type="NCBI Taxonomy" id="118510"/>
    <lineage>
        <taxon>Eukaryota</taxon>
        <taxon>Viridiplantae</taxon>
        <taxon>Streptophyta</taxon>
        <taxon>Embryophyta</taxon>
        <taxon>Tracheophyta</taxon>
        <taxon>Spermatophyta</taxon>
        <taxon>Magnoliopsida</taxon>
        <taxon>eudicotyledons</taxon>
        <taxon>Gunneridae</taxon>
        <taxon>Pentapetalae</taxon>
        <taxon>asterids</taxon>
        <taxon>campanulids</taxon>
        <taxon>Asterales</taxon>
        <taxon>Asteraceae</taxon>
        <taxon>Asteroideae</taxon>
        <taxon>Anthemideae</taxon>
        <taxon>Anthemidinae</taxon>
        <taxon>Tanacetum</taxon>
    </lineage>
</organism>
<evidence type="ECO:0000313" key="1">
    <source>
        <dbReference type="EMBL" id="GFD05994.1"/>
    </source>
</evidence>
<sequence>MLIETTFKNMCRKQPPQITIKETRVSDPRWLLTKSDLLVFLPIRIIKIISTGETILINTEEKISTTLLSIKANFTDL</sequence>
<reference evidence="1" key="1">
    <citation type="journal article" date="2019" name="Sci. Rep.">
        <title>Draft genome of Tanacetum cinerariifolium, the natural source of mosquito coil.</title>
        <authorList>
            <person name="Yamashiro T."/>
            <person name="Shiraishi A."/>
            <person name="Satake H."/>
            <person name="Nakayama K."/>
        </authorList>
    </citation>
    <scope>NUCLEOTIDE SEQUENCE</scope>
</reference>
<feature type="non-terminal residue" evidence="1">
    <location>
        <position position="77"/>
    </location>
</feature>